<dbReference type="InterPro" id="IPR036866">
    <property type="entry name" value="RibonucZ/Hydroxyglut_hydro"/>
</dbReference>
<proteinExistence type="predicted"/>
<accession>X1N5G1</accession>
<comment type="caution">
    <text evidence="1">The sequence shown here is derived from an EMBL/GenBank/DDBJ whole genome shotgun (WGS) entry which is preliminary data.</text>
</comment>
<dbReference type="AlphaFoldDB" id="X1N5G1"/>
<dbReference type="EMBL" id="BARV01031579">
    <property type="protein sequence ID" value="GAI39262.1"/>
    <property type="molecule type" value="Genomic_DNA"/>
</dbReference>
<evidence type="ECO:0000313" key="1">
    <source>
        <dbReference type="EMBL" id="GAI39262.1"/>
    </source>
</evidence>
<dbReference type="SUPFAM" id="SSF56281">
    <property type="entry name" value="Metallo-hydrolase/oxidoreductase"/>
    <property type="match status" value="1"/>
</dbReference>
<name>X1N5G1_9ZZZZ</name>
<protein>
    <submittedName>
        <fullName evidence="1">Uncharacterized protein</fullName>
    </submittedName>
</protein>
<gene>
    <name evidence="1" type="ORF">S06H3_49950</name>
</gene>
<organism evidence="1">
    <name type="scientific">marine sediment metagenome</name>
    <dbReference type="NCBI Taxonomy" id="412755"/>
    <lineage>
        <taxon>unclassified sequences</taxon>
        <taxon>metagenomes</taxon>
        <taxon>ecological metagenomes</taxon>
    </lineage>
</organism>
<sequence length="138" mass="15599">QSIYGLRAYIRSLKKLEQIGRKFTDLLVLPAHRLFHNNHWNEINLQVRINELIEHHIDRCADILKILKQGPKTAREIAAAHFEEPLLKGVGIMMAENEILSHCELLSASNDVFLAGDTGFEATGSSHFESLIQSLEAE</sequence>
<feature type="non-terminal residue" evidence="1">
    <location>
        <position position="1"/>
    </location>
</feature>
<reference evidence="1" key="1">
    <citation type="journal article" date="2014" name="Front. Microbiol.">
        <title>High frequency of phylogenetically diverse reductive dehalogenase-homologous genes in deep subseafloor sedimentary metagenomes.</title>
        <authorList>
            <person name="Kawai M."/>
            <person name="Futagami T."/>
            <person name="Toyoda A."/>
            <person name="Takaki Y."/>
            <person name="Nishi S."/>
            <person name="Hori S."/>
            <person name="Arai W."/>
            <person name="Tsubouchi T."/>
            <person name="Morono Y."/>
            <person name="Uchiyama I."/>
            <person name="Ito T."/>
            <person name="Fujiyama A."/>
            <person name="Inagaki F."/>
            <person name="Takami H."/>
        </authorList>
    </citation>
    <scope>NUCLEOTIDE SEQUENCE</scope>
    <source>
        <strain evidence="1">Expedition CK06-06</strain>
    </source>
</reference>